<proteinExistence type="predicted"/>
<name>A0A0D2C2H6_9EURO</name>
<dbReference type="InterPro" id="IPR000719">
    <property type="entry name" value="Prot_kinase_dom"/>
</dbReference>
<dbReference type="EC" id="2.7.11.24" evidence="1"/>
<dbReference type="EMBL" id="KN847045">
    <property type="protein sequence ID" value="KIW24675.1"/>
    <property type="molecule type" value="Genomic_DNA"/>
</dbReference>
<evidence type="ECO:0000259" key="8">
    <source>
        <dbReference type="SMART" id="SM00220"/>
    </source>
</evidence>
<evidence type="ECO:0000313" key="10">
    <source>
        <dbReference type="Proteomes" id="UP000054466"/>
    </source>
</evidence>
<dbReference type="HOGENOM" id="CLU_000288_63_40_1"/>
<comment type="catalytic activity">
    <reaction evidence="7">
        <text>L-seryl-[protein] + ATP = O-phospho-L-seryl-[protein] + ADP + H(+)</text>
        <dbReference type="Rhea" id="RHEA:17989"/>
        <dbReference type="Rhea" id="RHEA-COMP:9863"/>
        <dbReference type="Rhea" id="RHEA-COMP:11604"/>
        <dbReference type="ChEBI" id="CHEBI:15378"/>
        <dbReference type="ChEBI" id="CHEBI:29999"/>
        <dbReference type="ChEBI" id="CHEBI:30616"/>
        <dbReference type="ChEBI" id="CHEBI:83421"/>
        <dbReference type="ChEBI" id="CHEBI:456216"/>
        <dbReference type="EC" id="2.7.11.24"/>
    </reaction>
    <physiologicalReaction direction="left-to-right" evidence="7">
        <dbReference type="Rhea" id="RHEA:17990"/>
    </physiologicalReaction>
</comment>
<dbReference type="Proteomes" id="UP000054466">
    <property type="component" value="Unassembled WGS sequence"/>
</dbReference>
<dbReference type="InterPro" id="IPR011009">
    <property type="entry name" value="Kinase-like_dom_sf"/>
</dbReference>
<dbReference type="InterPro" id="IPR001245">
    <property type="entry name" value="Ser-Thr/Tyr_kinase_cat_dom"/>
</dbReference>
<evidence type="ECO:0000256" key="2">
    <source>
        <dbReference type="ARBA" id="ARBA00022679"/>
    </source>
</evidence>
<dbReference type="GO" id="GO:0004707">
    <property type="term" value="F:MAP kinase activity"/>
    <property type="evidence" value="ECO:0007669"/>
    <property type="project" value="UniProtKB-EC"/>
</dbReference>
<dbReference type="AlphaFoldDB" id="A0A0D2C2H6"/>
<evidence type="ECO:0000256" key="7">
    <source>
        <dbReference type="ARBA" id="ARBA00048130"/>
    </source>
</evidence>
<dbReference type="Gene3D" id="1.10.510.10">
    <property type="entry name" value="Transferase(Phosphotransferase) domain 1"/>
    <property type="match status" value="2"/>
</dbReference>
<dbReference type="Pfam" id="PF07714">
    <property type="entry name" value="PK_Tyr_Ser-Thr"/>
    <property type="match status" value="1"/>
</dbReference>
<organism evidence="9 10">
    <name type="scientific">Cladophialophora immunda</name>
    <dbReference type="NCBI Taxonomy" id="569365"/>
    <lineage>
        <taxon>Eukaryota</taxon>
        <taxon>Fungi</taxon>
        <taxon>Dikarya</taxon>
        <taxon>Ascomycota</taxon>
        <taxon>Pezizomycotina</taxon>
        <taxon>Eurotiomycetes</taxon>
        <taxon>Chaetothyriomycetidae</taxon>
        <taxon>Chaetothyriales</taxon>
        <taxon>Herpotrichiellaceae</taxon>
        <taxon>Cladophialophora</taxon>
    </lineage>
</organism>
<accession>A0A0D2C2H6</accession>
<evidence type="ECO:0000256" key="4">
    <source>
        <dbReference type="ARBA" id="ARBA00022777"/>
    </source>
</evidence>
<protein>
    <recommendedName>
        <fullName evidence="1">mitogen-activated protein kinase</fullName>
        <ecNumber evidence="1">2.7.11.24</ecNumber>
    </recommendedName>
</protein>
<gene>
    <name evidence="9" type="ORF">PV07_10377</name>
</gene>
<keyword evidence="4" id="KW-0418">Kinase</keyword>
<comment type="catalytic activity">
    <reaction evidence="6">
        <text>L-threonyl-[protein] + ATP = O-phospho-L-threonyl-[protein] + ADP + H(+)</text>
        <dbReference type="Rhea" id="RHEA:46608"/>
        <dbReference type="Rhea" id="RHEA-COMP:11060"/>
        <dbReference type="Rhea" id="RHEA-COMP:11605"/>
        <dbReference type="ChEBI" id="CHEBI:15378"/>
        <dbReference type="ChEBI" id="CHEBI:30013"/>
        <dbReference type="ChEBI" id="CHEBI:30616"/>
        <dbReference type="ChEBI" id="CHEBI:61977"/>
        <dbReference type="ChEBI" id="CHEBI:456216"/>
        <dbReference type="EC" id="2.7.11.24"/>
    </reaction>
    <physiologicalReaction direction="left-to-right" evidence="6">
        <dbReference type="Rhea" id="RHEA:46609"/>
    </physiologicalReaction>
</comment>
<reference evidence="9 10" key="1">
    <citation type="submission" date="2015-01" db="EMBL/GenBank/DDBJ databases">
        <title>The Genome Sequence of Cladophialophora immunda CBS83496.</title>
        <authorList>
            <consortium name="The Broad Institute Genomics Platform"/>
            <person name="Cuomo C."/>
            <person name="de Hoog S."/>
            <person name="Gorbushina A."/>
            <person name="Stielow B."/>
            <person name="Teixiera M."/>
            <person name="Abouelleil A."/>
            <person name="Chapman S.B."/>
            <person name="Priest M."/>
            <person name="Young S.K."/>
            <person name="Wortman J."/>
            <person name="Nusbaum C."/>
            <person name="Birren B."/>
        </authorList>
    </citation>
    <scope>NUCLEOTIDE SEQUENCE [LARGE SCALE GENOMIC DNA]</scope>
    <source>
        <strain evidence="9 10">CBS 83496</strain>
    </source>
</reference>
<feature type="domain" description="Protein kinase" evidence="8">
    <location>
        <begin position="43"/>
        <end position="236"/>
    </location>
</feature>
<dbReference type="InterPro" id="IPR050538">
    <property type="entry name" value="MAP_kinase_kinase_kinase"/>
</dbReference>
<dbReference type="PANTHER" id="PTHR48016">
    <property type="entry name" value="MAP KINASE KINASE KINASE SSK2-RELATED-RELATED"/>
    <property type="match status" value="1"/>
</dbReference>
<dbReference type="OrthoDB" id="10252171at2759"/>
<evidence type="ECO:0000256" key="1">
    <source>
        <dbReference type="ARBA" id="ARBA00012411"/>
    </source>
</evidence>
<keyword evidence="10" id="KW-1185">Reference proteome</keyword>
<keyword evidence="5" id="KW-0067">ATP-binding</keyword>
<evidence type="ECO:0000256" key="5">
    <source>
        <dbReference type="ARBA" id="ARBA00022840"/>
    </source>
</evidence>
<dbReference type="VEuPathDB" id="FungiDB:PV07_10377"/>
<evidence type="ECO:0000256" key="6">
    <source>
        <dbReference type="ARBA" id="ARBA00047919"/>
    </source>
</evidence>
<dbReference type="PANTHER" id="PTHR48016:SF56">
    <property type="entry name" value="MAPKK KINASE"/>
    <property type="match status" value="1"/>
</dbReference>
<dbReference type="STRING" id="569365.A0A0D2C2H6"/>
<dbReference type="GO" id="GO:0005524">
    <property type="term" value="F:ATP binding"/>
    <property type="evidence" value="ECO:0007669"/>
    <property type="project" value="UniProtKB-KW"/>
</dbReference>
<keyword evidence="3" id="KW-0547">Nucleotide-binding</keyword>
<sequence>MDRQSDLILDSKLETQFESSFTVHTYREICAISERRVIRKEYWHRESHIRNGAYGGVWLEKCVQGHRDVQMRAVKQLSIKPSRNAERIDYSRELQAIAKFSHEKSFGWYRTEESLFITMEYLPDGDLHQYLSKASPLGEEAAEYPNQIMSSSPMGTMGFIAPDLHGFTRPGTPFAADMWSLGEITFQLTTKQPVFQNLAMFASYATEATQSFPSTAVLCSQNISISGQGFVSLPMVFSGKSAHALGTQLGAGLAALLRLYMTRLNFGSASEPSAQADRTAC</sequence>
<dbReference type="GeneID" id="27349571"/>
<keyword evidence="2" id="KW-0808">Transferase</keyword>
<evidence type="ECO:0000256" key="3">
    <source>
        <dbReference type="ARBA" id="ARBA00022741"/>
    </source>
</evidence>
<dbReference type="SUPFAM" id="SSF56112">
    <property type="entry name" value="Protein kinase-like (PK-like)"/>
    <property type="match status" value="1"/>
</dbReference>
<dbReference type="RefSeq" id="XP_016244891.1">
    <property type="nucleotide sequence ID" value="XM_016397700.1"/>
</dbReference>
<evidence type="ECO:0000313" key="9">
    <source>
        <dbReference type="EMBL" id="KIW24675.1"/>
    </source>
</evidence>
<dbReference type="SMART" id="SM00220">
    <property type="entry name" value="S_TKc"/>
    <property type="match status" value="1"/>
</dbReference>